<dbReference type="Proteomes" id="UP000198706">
    <property type="component" value="Unassembled WGS sequence"/>
</dbReference>
<keyword evidence="3" id="KW-1185">Reference proteome</keyword>
<dbReference type="Pfam" id="PF23843">
    <property type="entry name" value="DUF7210"/>
    <property type="match status" value="1"/>
</dbReference>
<gene>
    <name evidence="2" type="ORF">SAMN05216186_102101</name>
</gene>
<name>A0A1G8V772_9PSED</name>
<evidence type="ECO:0000259" key="1">
    <source>
        <dbReference type="Pfam" id="PF23843"/>
    </source>
</evidence>
<protein>
    <recommendedName>
        <fullName evidence="1">DUF7210 domain-containing protein</fullName>
    </recommendedName>
</protein>
<organism evidence="2 3">
    <name type="scientific">Pseudomonas indica</name>
    <dbReference type="NCBI Taxonomy" id="137658"/>
    <lineage>
        <taxon>Bacteria</taxon>
        <taxon>Pseudomonadati</taxon>
        <taxon>Pseudomonadota</taxon>
        <taxon>Gammaproteobacteria</taxon>
        <taxon>Pseudomonadales</taxon>
        <taxon>Pseudomonadaceae</taxon>
        <taxon>Pseudomonas</taxon>
    </lineage>
</organism>
<proteinExistence type="predicted"/>
<accession>A0A1G8V772</accession>
<dbReference type="RefSeq" id="WP_084336917.1">
    <property type="nucleotide sequence ID" value="NZ_FNFD01000002.1"/>
</dbReference>
<dbReference type="EMBL" id="FNFD01000002">
    <property type="protein sequence ID" value="SDJ61185.1"/>
    <property type="molecule type" value="Genomic_DNA"/>
</dbReference>
<sequence length="66" mass="7312">MTTKKNSEQPSREAVVEKPSREAVVLLKEHEHAGKLRAAGETINVWPHQKAWLIQLGKVAGTVKEA</sequence>
<dbReference type="InterPro" id="IPR055634">
    <property type="entry name" value="DUF7210"/>
</dbReference>
<reference evidence="2 3" key="1">
    <citation type="submission" date="2016-10" db="EMBL/GenBank/DDBJ databases">
        <authorList>
            <person name="de Groot N.N."/>
        </authorList>
    </citation>
    <scope>NUCLEOTIDE SEQUENCE [LARGE SCALE GENOMIC DNA]</scope>
    <source>
        <strain evidence="2 3">JCM 21544</strain>
    </source>
</reference>
<evidence type="ECO:0000313" key="3">
    <source>
        <dbReference type="Proteomes" id="UP000198706"/>
    </source>
</evidence>
<feature type="domain" description="DUF7210" evidence="1">
    <location>
        <begin position="23"/>
        <end position="59"/>
    </location>
</feature>
<dbReference type="AlphaFoldDB" id="A0A1G8V772"/>
<dbReference type="STRING" id="137658.SAMN05216186_102101"/>
<evidence type="ECO:0000313" key="2">
    <source>
        <dbReference type="EMBL" id="SDJ61185.1"/>
    </source>
</evidence>